<dbReference type="RefSeq" id="WP_125018977.1">
    <property type="nucleotide sequence ID" value="NZ_RQVQ01000016.1"/>
</dbReference>
<evidence type="ECO:0000313" key="3">
    <source>
        <dbReference type="Proteomes" id="UP000275719"/>
    </source>
</evidence>
<accession>A0A3P3W7Z1</accession>
<dbReference type="AlphaFoldDB" id="A0A3P3W7Z1"/>
<name>A0A3P3W7Z1_9FLAO</name>
<feature type="transmembrane region" description="Helical" evidence="1">
    <location>
        <begin position="12"/>
        <end position="32"/>
    </location>
</feature>
<reference evidence="2 3" key="1">
    <citation type="submission" date="2018-11" db="EMBL/GenBank/DDBJ databases">
        <title>Flavobacterium sp. nov., YIM 102701-2 draft genome.</title>
        <authorList>
            <person name="Li G."/>
            <person name="Jiang Y."/>
        </authorList>
    </citation>
    <scope>NUCLEOTIDE SEQUENCE [LARGE SCALE GENOMIC DNA]</scope>
    <source>
        <strain evidence="2 3">YIM 102701-2</strain>
    </source>
</reference>
<feature type="transmembrane region" description="Helical" evidence="1">
    <location>
        <begin position="122"/>
        <end position="142"/>
    </location>
</feature>
<dbReference type="OrthoDB" id="329514at2"/>
<dbReference type="EMBL" id="RQVQ01000016">
    <property type="protein sequence ID" value="RRJ90568.1"/>
    <property type="molecule type" value="Genomic_DNA"/>
</dbReference>
<protein>
    <submittedName>
        <fullName evidence="2">Uncharacterized protein</fullName>
    </submittedName>
</protein>
<dbReference type="Proteomes" id="UP000275719">
    <property type="component" value="Unassembled WGS sequence"/>
</dbReference>
<keyword evidence="1" id="KW-0472">Membrane</keyword>
<evidence type="ECO:0000256" key="1">
    <source>
        <dbReference type="SAM" id="Phobius"/>
    </source>
</evidence>
<keyword evidence="1" id="KW-0812">Transmembrane</keyword>
<keyword evidence="1" id="KW-1133">Transmembrane helix</keyword>
<organism evidence="2 3">
    <name type="scientific">Paenimyroides tangerinum</name>
    <dbReference type="NCBI Taxonomy" id="2488728"/>
    <lineage>
        <taxon>Bacteria</taxon>
        <taxon>Pseudomonadati</taxon>
        <taxon>Bacteroidota</taxon>
        <taxon>Flavobacteriia</taxon>
        <taxon>Flavobacteriales</taxon>
        <taxon>Flavobacteriaceae</taxon>
        <taxon>Paenimyroides</taxon>
    </lineage>
</organism>
<sequence length="159" mass="18914">MFTNLLAFHSIFRWLVLAALFATCILFVYKHFTNKILSLKDYRFLQVVCLILNIQFILGVLLFSKSQLALLFWDNFQETVKLRQPRFFGLEHPSMMILGILLFNCFTFKIRNKINTKEAFTYFSKRFILILIIILSSIPWSFSPLTHRPNYRSLELTNF</sequence>
<proteinExistence type="predicted"/>
<comment type="caution">
    <text evidence="2">The sequence shown here is derived from an EMBL/GenBank/DDBJ whole genome shotgun (WGS) entry which is preliminary data.</text>
</comment>
<evidence type="ECO:0000313" key="2">
    <source>
        <dbReference type="EMBL" id="RRJ90568.1"/>
    </source>
</evidence>
<keyword evidence="3" id="KW-1185">Reference proteome</keyword>
<feature type="transmembrane region" description="Helical" evidence="1">
    <location>
        <begin position="93"/>
        <end position="110"/>
    </location>
</feature>
<gene>
    <name evidence="2" type="ORF">EG240_08555</name>
</gene>
<feature type="transmembrane region" description="Helical" evidence="1">
    <location>
        <begin position="44"/>
        <end position="73"/>
    </location>
</feature>